<gene>
    <name evidence="4" type="ORF">HMPREF1872_01110</name>
</gene>
<dbReference type="NCBIfam" id="TIGR01891">
    <property type="entry name" value="amidohydrolases"/>
    <property type="match status" value="1"/>
</dbReference>
<comment type="caution">
    <text evidence="4">The sequence shown here is derived from an EMBL/GenBank/DDBJ whole genome shotgun (WGS) entry which is preliminary data.</text>
</comment>
<proteinExistence type="predicted"/>
<feature type="domain" description="Peptidase M20 dimerisation" evidence="3">
    <location>
        <begin position="182"/>
        <end position="274"/>
    </location>
</feature>
<dbReference type="InterPro" id="IPR011650">
    <property type="entry name" value="Peptidase_M20_dimer"/>
</dbReference>
<dbReference type="PANTHER" id="PTHR11014">
    <property type="entry name" value="PEPTIDASE M20 FAMILY MEMBER"/>
    <property type="match status" value="1"/>
</dbReference>
<dbReference type="InterPro" id="IPR002933">
    <property type="entry name" value="Peptidase_M20"/>
</dbReference>
<feature type="binding site" evidence="2">
    <location>
        <position position="159"/>
    </location>
    <ligand>
        <name>Mn(2+)</name>
        <dbReference type="ChEBI" id="CHEBI:29035"/>
        <label>2</label>
    </ligand>
</feature>
<feature type="binding site" evidence="2">
    <location>
        <position position="133"/>
    </location>
    <ligand>
        <name>Mn(2+)</name>
        <dbReference type="ChEBI" id="CHEBI:29035"/>
        <label>2</label>
    </ligand>
</feature>
<dbReference type="SUPFAM" id="SSF53187">
    <property type="entry name" value="Zn-dependent exopeptidases"/>
    <property type="match status" value="1"/>
</dbReference>
<dbReference type="GO" id="GO:0050118">
    <property type="term" value="F:N-acetyldiaminopimelate deacetylase activity"/>
    <property type="evidence" value="ECO:0007669"/>
    <property type="project" value="UniProtKB-ARBA"/>
</dbReference>
<organism evidence="4 5">
    <name type="scientific">Amygdalobacter nucleatus</name>
    <dbReference type="NCBI Taxonomy" id="3029274"/>
    <lineage>
        <taxon>Bacteria</taxon>
        <taxon>Bacillati</taxon>
        <taxon>Bacillota</taxon>
        <taxon>Clostridia</taxon>
        <taxon>Eubacteriales</taxon>
        <taxon>Oscillospiraceae</taxon>
        <taxon>Amygdalobacter</taxon>
    </lineage>
</organism>
<keyword evidence="5" id="KW-1185">Reference proteome</keyword>
<protein>
    <submittedName>
        <fullName evidence="4">Amidohydrolase</fullName>
    </submittedName>
</protein>
<feature type="binding site" evidence="2">
    <location>
        <position position="99"/>
    </location>
    <ligand>
        <name>Mn(2+)</name>
        <dbReference type="ChEBI" id="CHEBI:29035"/>
        <label>2</label>
    </ligand>
</feature>
<evidence type="ECO:0000313" key="5">
    <source>
        <dbReference type="Proteomes" id="UP000070080"/>
    </source>
</evidence>
<dbReference type="OrthoDB" id="9776731at2"/>
<dbReference type="EMBL" id="LSCV01000037">
    <property type="protein sequence ID" value="KXB39742.1"/>
    <property type="molecule type" value="Genomic_DNA"/>
</dbReference>
<dbReference type="GO" id="GO:0046872">
    <property type="term" value="F:metal ion binding"/>
    <property type="evidence" value="ECO:0007669"/>
    <property type="project" value="UniProtKB-KW"/>
</dbReference>
<evidence type="ECO:0000256" key="2">
    <source>
        <dbReference type="PIRSR" id="PIRSR005962-1"/>
    </source>
</evidence>
<dbReference type="AlphaFoldDB" id="A0A133Y958"/>
<dbReference type="Proteomes" id="UP000070080">
    <property type="component" value="Unassembled WGS sequence"/>
</dbReference>
<dbReference type="Gene3D" id="3.40.630.10">
    <property type="entry name" value="Zn peptidases"/>
    <property type="match status" value="1"/>
</dbReference>
<dbReference type="SUPFAM" id="SSF55031">
    <property type="entry name" value="Bacterial exopeptidase dimerisation domain"/>
    <property type="match status" value="1"/>
</dbReference>
<dbReference type="RefSeq" id="WP_066714599.1">
    <property type="nucleotide sequence ID" value="NZ_JARFNM010000001.1"/>
</dbReference>
<dbReference type="InterPro" id="IPR036264">
    <property type="entry name" value="Bact_exopeptidase_dim_dom"/>
</dbReference>
<dbReference type="PIRSF" id="PIRSF005962">
    <property type="entry name" value="Pept_M20D_amidohydro"/>
    <property type="match status" value="1"/>
</dbReference>
<dbReference type="PATRIC" id="fig|1497955.3.peg.1080"/>
<keyword evidence="2" id="KW-0464">Manganese</keyword>
<feature type="binding site" evidence="2">
    <location>
        <position position="356"/>
    </location>
    <ligand>
        <name>Mn(2+)</name>
        <dbReference type="ChEBI" id="CHEBI:29035"/>
        <label>2</label>
    </ligand>
</feature>
<dbReference type="Pfam" id="PF01546">
    <property type="entry name" value="Peptidase_M20"/>
    <property type="match status" value="1"/>
</dbReference>
<comment type="cofactor">
    <cofactor evidence="2">
        <name>Mn(2+)</name>
        <dbReference type="ChEBI" id="CHEBI:29035"/>
    </cofactor>
    <text evidence="2">The Mn(2+) ion enhances activity.</text>
</comment>
<sequence>MAISKELNDYVVEMRRYFHAHPELSWQEVKTSEKIQAELTKMGIPFVKGKGTAVIGTIKGGQPGKKLGIRADIDALPVTEKTGLPFSSENKGVMHACGHDSHISILLATAKYLNEQKEQLKGEIIVIFQPAEEFIQDSGAKYLAEEPSIKELDNIIGLHIWGNLDCGQAALQTGPIMASADTFDIYVQGKNGHGASPQMAIDPIVAGAEVVQALQALVSRENDPLEPMVISVTAFNSGNSKNVIPETAHLEGTTRSFNNALRDKFEENIRRVLDGLSMTTRAKITLDYHDGTPATVNHAEPVKIGQEVAKEIFHEGLVTDFPRVMGGEDFAKYLTHIPGCFMLLGCAPASGHFAQHDEHFNLDERALALGVEYFVNYAKKYLA</sequence>
<evidence type="ECO:0000256" key="1">
    <source>
        <dbReference type="ARBA" id="ARBA00022801"/>
    </source>
</evidence>
<dbReference type="InterPro" id="IPR017439">
    <property type="entry name" value="Amidohydrolase"/>
</dbReference>
<keyword evidence="2" id="KW-0479">Metal-binding</keyword>
<dbReference type="GO" id="GO:0019877">
    <property type="term" value="P:diaminopimelate biosynthetic process"/>
    <property type="evidence" value="ECO:0007669"/>
    <property type="project" value="UniProtKB-ARBA"/>
</dbReference>
<keyword evidence="1 4" id="KW-0378">Hydrolase</keyword>
<reference evidence="5" key="1">
    <citation type="submission" date="2016-01" db="EMBL/GenBank/DDBJ databases">
        <authorList>
            <person name="Mitreva M."/>
            <person name="Pepin K.H."/>
            <person name="Mihindukulasuriya K.A."/>
            <person name="Fulton R."/>
            <person name="Fronick C."/>
            <person name="O'Laughlin M."/>
            <person name="Miner T."/>
            <person name="Herter B."/>
            <person name="Rosa B.A."/>
            <person name="Cordes M."/>
            <person name="Tomlinson C."/>
            <person name="Wollam A."/>
            <person name="Palsikar V.B."/>
            <person name="Mardis E.R."/>
            <person name="Wilson R.K."/>
        </authorList>
    </citation>
    <scope>NUCLEOTIDE SEQUENCE [LARGE SCALE GENOMIC DNA]</scope>
    <source>
        <strain evidence="5">KA00274</strain>
    </source>
</reference>
<dbReference type="PANTHER" id="PTHR11014:SF63">
    <property type="entry name" value="METALLOPEPTIDASE, PUTATIVE (AFU_ORTHOLOGUE AFUA_6G09600)-RELATED"/>
    <property type="match status" value="1"/>
</dbReference>
<evidence type="ECO:0000259" key="3">
    <source>
        <dbReference type="Pfam" id="PF07687"/>
    </source>
</evidence>
<feature type="binding site" evidence="2">
    <location>
        <position position="97"/>
    </location>
    <ligand>
        <name>Mn(2+)</name>
        <dbReference type="ChEBI" id="CHEBI:29035"/>
        <label>2</label>
    </ligand>
</feature>
<name>A0A133Y958_9FIRM</name>
<accession>A0A133Y958</accession>
<dbReference type="FunFam" id="3.30.70.360:FF:000001">
    <property type="entry name" value="N-acetyldiaminopimelate deacetylase"/>
    <property type="match status" value="1"/>
</dbReference>
<dbReference type="Gene3D" id="3.30.70.360">
    <property type="match status" value="1"/>
</dbReference>
<dbReference type="Pfam" id="PF07687">
    <property type="entry name" value="M20_dimer"/>
    <property type="match status" value="1"/>
</dbReference>
<evidence type="ECO:0000313" key="4">
    <source>
        <dbReference type="EMBL" id="KXB39742.1"/>
    </source>
</evidence>